<keyword evidence="3" id="KW-1185">Reference proteome</keyword>
<dbReference type="InterPro" id="IPR036188">
    <property type="entry name" value="FAD/NAD-bd_sf"/>
</dbReference>
<dbReference type="Gene3D" id="3.50.50.60">
    <property type="entry name" value="FAD/NAD(P)-binding domain"/>
    <property type="match status" value="1"/>
</dbReference>
<dbReference type="Proteomes" id="UP000887560">
    <property type="component" value="Unplaced"/>
</dbReference>
<dbReference type="InterPro" id="IPR006076">
    <property type="entry name" value="FAD-dep_OxRdtase"/>
</dbReference>
<evidence type="ECO:0000256" key="1">
    <source>
        <dbReference type="SAM" id="MobiDB-lite"/>
    </source>
</evidence>
<evidence type="ECO:0000259" key="2">
    <source>
        <dbReference type="Pfam" id="PF01266"/>
    </source>
</evidence>
<reference evidence="4" key="1">
    <citation type="submission" date="2022-11" db="UniProtKB">
        <authorList>
            <consortium name="WormBaseParasite"/>
        </authorList>
    </citation>
    <scope>IDENTIFICATION</scope>
</reference>
<evidence type="ECO:0000313" key="3">
    <source>
        <dbReference type="Proteomes" id="UP000887560"/>
    </source>
</evidence>
<feature type="region of interest" description="Disordered" evidence="1">
    <location>
        <begin position="141"/>
        <end position="176"/>
    </location>
</feature>
<dbReference type="Pfam" id="PF01266">
    <property type="entry name" value="DAO"/>
    <property type="match status" value="1"/>
</dbReference>
<feature type="domain" description="FAD dependent oxidoreductase" evidence="2">
    <location>
        <begin position="23"/>
        <end position="98"/>
    </location>
</feature>
<feature type="region of interest" description="Disordered" evidence="1">
    <location>
        <begin position="210"/>
        <end position="233"/>
    </location>
</feature>
<protein>
    <submittedName>
        <fullName evidence="4">FAD dependent oxidoreductase domain-containing protein</fullName>
    </submittedName>
</protein>
<proteinExistence type="predicted"/>
<organism evidence="3 4">
    <name type="scientific">Meloidogyne floridensis</name>
    <dbReference type="NCBI Taxonomy" id="298350"/>
    <lineage>
        <taxon>Eukaryota</taxon>
        <taxon>Metazoa</taxon>
        <taxon>Ecdysozoa</taxon>
        <taxon>Nematoda</taxon>
        <taxon>Chromadorea</taxon>
        <taxon>Rhabditida</taxon>
        <taxon>Tylenchina</taxon>
        <taxon>Tylenchomorpha</taxon>
        <taxon>Tylenchoidea</taxon>
        <taxon>Meloidogynidae</taxon>
        <taxon>Meloidogyninae</taxon>
        <taxon>Meloidogyne</taxon>
    </lineage>
</organism>
<accession>A0A915NQB9</accession>
<feature type="compositionally biased region" description="Basic and acidic residues" evidence="1">
    <location>
        <begin position="1"/>
        <end position="18"/>
    </location>
</feature>
<evidence type="ECO:0000313" key="4">
    <source>
        <dbReference type="WBParaSite" id="scf7180000419225.g3543"/>
    </source>
</evidence>
<dbReference type="WBParaSite" id="scf7180000419225.g3543">
    <property type="protein sequence ID" value="scf7180000419225.g3543"/>
    <property type="gene ID" value="scf7180000419225.g3543"/>
</dbReference>
<name>A0A915NQB9_9BILA</name>
<dbReference type="Gene3D" id="3.30.9.10">
    <property type="entry name" value="D-Amino Acid Oxidase, subunit A, domain 2"/>
    <property type="match status" value="1"/>
</dbReference>
<sequence length="262" mass="30209">SDAAKTLKEENQQIKSSDEPPIDYNEFYEQVWPLLVERVPSFRTAKVINAWHSYEDVNMFDEAPIIGEHLVHENFIQVCGLGGYGPQMSIAIGKALSEKFYDRAYVTVNLRKFDMRRIMHGSRCKELFRCKKKKMIRRRKIQVKPNQCLSKPKNAEEENEDKNKRSKGGEELSTTTTTTVETTIIPIIYTSSTPQPNITTEIVVPQLSRQEDNQLNRQQNCEEGTNNNNSHNIVSTTSSLETIIVRVGEEFEIEFKFLDLIF</sequence>
<feature type="compositionally biased region" description="Polar residues" evidence="1">
    <location>
        <begin position="215"/>
        <end position="233"/>
    </location>
</feature>
<feature type="compositionally biased region" description="Basic and acidic residues" evidence="1">
    <location>
        <begin position="153"/>
        <end position="170"/>
    </location>
</feature>
<dbReference type="AlphaFoldDB" id="A0A915NQB9"/>
<feature type="region of interest" description="Disordered" evidence="1">
    <location>
        <begin position="1"/>
        <end position="21"/>
    </location>
</feature>